<dbReference type="Proteomes" id="UP000290261">
    <property type="component" value="Unassembled WGS sequence"/>
</dbReference>
<comment type="caution">
    <text evidence="1">The sequence shown here is derived from an EMBL/GenBank/DDBJ whole genome shotgun (WGS) entry which is preliminary data.</text>
</comment>
<sequence>MMACCKPSQNAKESGPFLWSAFFLPFEKYAAVFQNHWKFQKSEVGIFLKISFWSLPKSNTRTFRYGAMDFYARHKKE</sequence>
<protein>
    <submittedName>
        <fullName evidence="1">Uncharacterized protein</fullName>
    </submittedName>
</protein>
<organism evidence="1 2">
    <name type="scientific">Flagellimonas olearia</name>
    <dbReference type="NCBI Taxonomy" id="552546"/>
    <lineage>
        <taxon>Bacteria</taxon>
        <taxon>Pseudomonadati</taxon>
        <taxon>Bacteroidota</taxon>
        <taxon>Flavobacteriia</taxon>
        <taxon>Flavobacteriales</taxon>
        <taxon>Flavobacteriaceae</taxon>
        <taxon>Flagellimonas</taxon>
    </lineage>
</organism>
<evidence type="ECO:0000313" key="2">
    <source>
        <dbReference type="Proteomes" id="UP000290261"/>
    </source>
</evidence>
<name>A0A444VI23_9FLAO</name>
<keyword evidence="2" id="KW-1185">Reference proteome</keyword>
<evidence type="ECO:0000313" key="1">
    <source>
        <dbReference type="EMBL" id="RYC50415.1"/>
    </source>
</evidence>
<gene>
    <name evidence="1" type="ORF">DN53_05715</name>
</gene>
<proteinExistence type="predicted"/>
<dbReference type="AlphaFoldDB" id="A0A444VI23"/>
<accession>A0A444VI23</accession>
<dbReference type="EMBL" id="JJMP01000010">
    <property type="protein sequence ID" value="RYC50415.1"/>
    <property type="molecule type" value="Genomic_DNA"/>
</dbReference>
<reference evidence="1 2" key="1">
    <citation type="submission" date="2014-04" db="EMBL/GenBank/DDBJ databases">
        <title>Whole genome of Muricauda olearia.</title>
        <authorList>
            <person name="Zhang X.-H."/>
            <person name="Tang K."/>
        </authorList>
    </citation>
    <scope>NUCLEOTIDE SEQUENCE [LARGE SCALE GENOMIC DNA]</scope>
    <source>
        <strain evidence="1 2">Th120</strain>
    </source>
</reference>